<dbReference type="Proteomes" id="UP000237000">
    <property type="component" value="Unassembled WGS sequence"/>
</dbReference>
<organism evidence="1 2">
    <name type="scientific">Trema orientale</name>
    <name type="common">Charcoal tree</name>
    <name type="synonym">Celtis orientalis</name>
    <dbReference type="NCBI Taxonomy" id="63057"/>
    <lineage>
        <taxon>Eukaryota</taxon>
        <taxon>Viridiplantae</taxon>
        <taxon>Streptophyta</taxon>
        <taxon>Embryophyta</taxon>
        <taxon>Tracheophyta</taxon>
        <taxon>Spermatophyta</taxon>
        <taxon>Magnoliopsida</taxon>
        <taxon>eudicotyledons</taxon>
        <taxon>Gunneridae</taxon>
        <taxon>Pentapetalae</taxon>
        <taxon>rosids</taxon>
        <taxon>fabids</taxon>
        <taxon>Rosales</taxon>
        <taxon>Cannabaceae</taxon>
        <taxon>Trema</taxon>
    </lineage>
</organism>
<evidence type="ECO:0000313" key="2">
    <source>
        <dbReference type="Proteomes" id="UP000237000"/>
    </source>
</evidence>
<proteinExistence type="predicted"/>
<evidence type="ECO:0000313" key="1">
    <source>
        <dbReference type="EMBL" id="PON45012.1"/>
    </source>
</evidence>
<keyword evidence="2" id="KW-1185">Reference proteome</keyword>
<name>A0A2P5B886_TREOI</name>
<reference evidence="2" key="1">
    <citation type="submission" date="2016-06" db="EMBL/GenBank/DDBJ databases">
        <title>Parallel loss of symbiosis genes in relatives of nitrogen-fixing non-legume Parasponia.</title>
        <authorList>
            <person name="Van Velzen R."/>
            <person name="Holmer R."/>
            <person name="Bu F."/>
            <person name="Rutten L."/>
            <person name="Van Zeijl A."/>
            <person name="Liu W."/>
            <person name="Santuari L."/>
            <person name="Cao Q."/>
            <person name="Sharma T."/>
            <person name="Shen D."/>
            <person name="Roswanjaya Y."/>
            <person name="Wardhani T."/>
            <person name="Kalhor M.S."/>
            <person name="Jansen J."/>
            <person name="Van den Hoogen J."/>
            <person name="Gungor B."/>
            <person name="Hartog M."/>
            <person name="Hontelez J."/>
            <person name="Verver J."/>
            <person name="Yang W.-C."/>
            <person name="Schijlen E."/>
            <person name="Repin R."/>
            <person name="Schilthuizen M."/>
            <person name="Schranz E."/>
            <person name="Heidstra R."/>
            <person name="Miyata K."/>
            <person name="Fedorova E."/>
            <person name="Kohlen W."/>
            <person name="Bisseling T."/>
            <person name="Smit S."/>
            <person name="Geurts R."/>
        </authorList>
    </citation>
    <scope>NUCLEOTIDE SEQUENCE [LARGE SCALE GENOMIC DNA]</scope>
    <source>
        <strain evidence="2">cv. RG33-2</strain>
    </source>
</reference>
<dbReference type="AlphaFoldDB" id="A0A2P5B886"/>
<dbReference type="InParanoid" id="A0A2P5B886"/>
<accession>A0A2P5B886</accession>
<comment type="caution">
    <text evidence="1">The sequence shown here is derived from an EMBL/GenBank/DDBJ whole genome shotgun (WGS) entry which is preliminary data.</text>
</comment>
<dbReference type="EMBL" id="JXTC01000581">
    <property type="protein sequence ID" value="PON45012.1"/>
    <property type="molecule type" value="Genomic_DNA"/>
</dbReference>
<dbReference type="OrthoDB" id="10318369at2759"/>
<sequence length="191" mass="19880">MITERLESPPSTTNEIGIISNYYGGGDNNALGNHVRSSELITLQNPSLEQNSDSVFGGGGGLHGPVGYGGMGGVFDLDALIKNVHPLTDMSYTGRGGSSFALNVHPSNDMSCADYGINSAALDFHPQNGTSYTNHGTTSGAWNVHPHNGTSYADYGTISGAVGLLGNRIQGDAGFRLSGYDLLGGLKSEIR</sequence>
<protein>
    <submittedName>
        <fullName evidence="1">Uncharacterized protein</fullName>
    </submittedName>
</protein>
<gene>
    <name evidence="1" type="ORF">TorRG33x02_329700</name>
</gene>